<dbReference type="AlphaFoldDB" id="A0A1D8TZ70"/>
<dbReference type="Gene3D" id="3.10.620.30">
    <property type="match status" value="1"/>
</dbReference>
<organism evidence="2 3">
    <name type="scientific">Moorena producens PAL-8-15-08-1</name>
    <dbReference type="NCBI Taxonomy" id="1458985"/>
    <lineage>
        <taxon>Bacteria</taxon>
        <taxon>Bacillati</taxon>
        <taxon>Cyanobacteriota</taxon>
        <taxon>Cyanophyceae</taxon>
        <taxon>Coleofasciculales</taxon>
        <taxon>Coleofasciculaceae</taxon>
        <taxon>Moorena</taxon>
    </lineage>
</organism>
<dbReference type="SUPFAM" id="SSF54001">
    <property type="entry name" value="Cysteine proteinases"/>
    <property type="match status" value="1"/>
</dbReference>
<dbReference type="PANTHER" id="PTHR33490:SF6">
    <property type="entry name" value="SLL1049 PROTEIN"/>
    <property type="match status" value="1"/>
</dbReference>
<dbReference type="OrthoDB" id="9804872at2"/>
<dbReference type="Gene3D" id="2.130.10.10">
    <property type="entry name" value="YVTN repeat-like/Quinoprotein amine dehydrogenase"/>
    <property type="match status" value="1"/>
</dbReference>
<dbReference type="Proteomes" id="UP000177870">
    <property type="component" value="Chromosome"/>
</dbReference>
<feature type="domain" description="Transglutaminase-like" evidence="1">
    <location>
        <begin position="421"/>
        <end position="491"/>
    </location>
</feature>
<dbReference type="SUPFAM" id="SSF63825">
    <property type="entry name" value="YWTD domain"/>
    <property type="match status" value="1"/>
</dbReference>
<dbReference type="STRING" id="1458985.BJP34_28430"/>
<dbReference type="InterPro" id="IPR015943">
    <property type="entry name" value="WD40/YVTN_repeat-like_dom_sf"/>
</dbReference>
<reference evidence="3" key="1">
    <citation type="submission" date="2016-10" db="EMBL/GenBank/DDBJ databases">
        <title>Comparative genomics uncovers the prolific and rare metabolic potential of the cyanobacterial genus Moorea.</title>
        <authorList>
            <person name="Leao T."/>
            <person name="Castelao G."/>
            <person name="Korobeynikov A."/>
            <person name="Monroe E.A."/>
            <person name="Podell S."/>
            <person name="Glukhov E."/>
            <person name="Allen E."/>
            <person name="Gerwick W.H."/>
            <person name="Gerwick L."/>
        </authorList>
    </citation>
    <scope>NUCLEOTIDE SEQUENCE [LARGE SCALE GENOMIC DNA]</scope>
    <source>
        <strain evidence="3">PAL-8-15-08-1</strain>
    </source>
</reference>
<dbReference type="InterPro" id="IPR002931">
    <property type="entry name" value="Transglutaminase-like"/>
</dbReference>
<evidence type="ECO:0000313" key="2">
    <source>
        <dbReference type="EMBL" id="AOX02843.1"/>
    </source>
</evidence>
<dbReference type="PANTHER" id="PTHR33490">
    <property type="entry name" value="BLR5614 PROTEIN-RELATED"/>
    <property type="match status" value="1"/>
</dbReference>
<proteinExistence type="predicted"/>
<protein>
    <submittedName>
        <fullName evidence="2">Transglutaminase</fullName>
    </submittedName>
</protein>
<name>A0A1D8TZ70_9CYAN</name>
<dbReference type="Pfam" id="PF01841">
    <property type="entry name" value="Transglut_core"/>
    <property type="match status" value="1"/>
</dbReference>
<dbReference type="InterPro" id="IPR038765">
    <property type="entry name" value="Papain-like_cys_pep_sf"/>
</dbReference>
<dbReference type="SMART" id="SM00460">
    <property type="entry name" value="TGc"/>
    <property type="match status" value="1"/>
</dbReference>
<evidence type="ECO:0000259" key="1">
    <source>
        <dbReference type="SMART" id="SM00460"/>
    </source>
</evidence>
<sequence>MILNSYPFFKERQKLDKTIRPIGASSLQGIAFWREKIIAIDSIKGYLLQIDPFTDNTTILNPDRESDLVGVTGLAVAGETLWLTLQDSVYFCHINKKITLQHFVDLPSNPNGIAVKDSTVYVTCKKLGYIIIYSINTGHEITRLRSPGVGIEHITIRDEELWVSDDQEQTVYCLDRATGEIQFSVLTPFENPTGLAFCSDPQTGEDTLYVAYATEEAYIRDNPNADPNYELQYRDRTFIHPLHFTYNPEGRYALSNGYLIEMSYVEELDPLKDIELNDLEWRIALPSETDRQKVSKVEPVGIPFTIDVQDGQQVAVFKFDNLKPGERHIFGWKALLEVWSIKYRLTPRDMEALPELPPEFQNRYLVDDDKLAMDTEIIRRSAKEAIGSETNLLRQVYSIRNYVYDKLSYHVTPKIDTPDIVLRRGVGSCGEYLGVLLALGRLNGIACRTVGRYKCPPHPDQIGIPLVPDFNHVWMEFYIPTIGWLPMESSADDTVEGGPYPTRFLMGLAWYHIEIGKGIKFEILKSQGVPVKKEDISIGELAINHVRFKILAELPSGSASIEQ</sequence>
<accession>A0A1D8TZ70</accession>
<evidence type="ECO:0000313" key="3">
    <source>
        <dbReference type="Proteomes" id="UP000177870"/>
    </source>
</evidence>
<gene>
    <name evidence="2" type="ORF">BJP34_28430</name>
</gene>
<dbReference type="RefSeq" id="WP_070395240.1">
    <property type="nucleotide sequence ID" value="NZ_CP017599.1"/>
</dbReference>
<dbReference type="EMBL" id="CP017599">
    <property type="protein sequence ID" value="AOX02843.1"/>
    <property type="molecule type" value="Genomic_DNA"/>
</dbReference>
<dbReference type="KEGG" id="mpro:BJP34_28430"/>